<dbReference type="EMBL" id="BAAADO010000005">
    <property type="protein sequence ID" value="GAA0498169.1"/>
    <property type="molecule type" value="Genomic_DNA"/>
</dbReference>
<dbReference type="PROSITE" id="PS51186">
    <property type="entry name" value="GNAT"/>
    <property type="match status" value="1"/>
</dbReference>
<accession>A0ABN1BJM7</accession>
<proteinExistence type="predicted"/>
<dbReference type="CDD" id="cd04301">
    <property type="entry name" value="NAT_SF"/>
    <property type="match status" value="1"/>
</dbReference>
<dbReference type="InterPro" id="IPR000182">
    <property type="entry name" value="GNAT_dom"/>
</dbReference>
<feature type="domain" description="N-acetyltransferase" evidence="1">
    <location>
        <begin position="116"/>
        <end position="251"/>
    </location>
</feature>
<dbReference type="Pfam" id="PF00583">
    <property type="entry name" value="Acetyltransf_1"/>
    <property type="match status" value="1"/>
</dbReference>
<organism evidence="2 3">
    <name type="scientific">Salinibacillus aidingensis</name>
    <dbReference type="NCBI Taxonomy" id="237684"/>
    <lineage>
        <taxon>Bacteria</taxon>
        <taxon>Bacillati</taxon>
        <taxon>Bacillota</taxon>
        <taxon>Bacilli</taxon>
        <taxon>Bacillales</taxon>
        <taxon>Bacillaceae</taxon>
        <taxon>Salinibacillus</taxon>
    </lineage>
</organism>
<comment type="caution">
    <text evidence="2">The sequence shown here is derived from an EMBL/GenBank/DDBJ whole genome shotgun (WGS) entry which is preliminary data.</text>
</comment>
<dbReference type="Proteomes" id="UP001500880">
    <property type="component" value="Unassembled WGS sequence"/>
</dbReference>
<dbReference type="Pfam" id="PF18467">
    <property type="entry name" value="DUF5613"/>
    <property type="match status" value="1"/>
</dbReference>
<protein>
    <submittedName>
        <fullName evidence="2">GNAT family N-acetyltransferase</fullName>
    </submittedName>
</protein>
<reference evidence="2 3" key="1">
    <citation type="journal article" date="2019" name="Int. J. Syst. Evol. Microbiol.">
        <title>The Global Catalogue of Microorganisms (GCM) 10K type strain sequencing project: providing services to taxonomists for standard genome sequencing and annotation.</title>
        <authorList>
            <consortium name="The Broad Institute Genomics Platform"/>
            <consortium name="The Broad Institute Genome Sequencing Center for Infectious Disease"/>
            <person name="Wu L."/>
            <person name="Ma J."/>
        </authorList>
    </citation>
    <scope>NUCLEOTIDE SEQUENCE [LARGE SCALE GENOMIC DNA]</scope>
    <source>
        <strain evidence="2 3">JCM 12389</strain>
    </source>
</reference>
<name>A0ABN1BJM7_9BACI</name>
<keyword evidence="3" id="KW-1185">Reference proteome</keyword>
<evidence type="ECO:0000313" key="3">
    <source>
        <dbReference type="Proteomes" id="UP001500880"/>
    </source>
</evidence>
<evidence type="ECO:0000313" key="2">
    <source>
        <dbReference type="EMBL" id="GAA0498169.1"/>
    </source>
</evidence>
<gene>
    <name evidence="2" type="ORF">GCM10008986_26540</name>
</gene>
<dbReference type="InterPro" id="IPR016181">
    <property type="entry name" value="Acyl_CoA_acyltransferase"/>
</dbReference>
<dbReference type="SUPFAM" id="SSF55729">
    <property type="entry name" value="Acyl-CoA N-acyltransferases (Nat)"/>
    <property type="match status" value="1"/>
</dbReference>
<sequence length="251" mass="30309">MAKWTFNHIETIGHITEDNDFYRQYHYPEMLIRYDSNFIEFKQMPTLVQLKELEQNMREFHRQYNQRHLKFEFPDNQKPVFDVMNYLKENKYDVGFLELYSIEPDQFPRVENHPDIEVKEVTDELFNDFIKLQYKQDIENGEEFAKGKIQLNERQHKNDQYMKVVAYYKGKPAGTMNVILSEQTVEIDDLAVLEEHQRKGIGSRLQRFVMDRFPESTIILVADGEDTPREMYQKQGYQYQGFKYEALKIEK</sequence>
<dbReference type="Gene3D" id="3.40.630.30">
    <property type="match status" value="1"/>
</dbReference>
<dbReference type="InterPro" id="IPR040549">
    <property type="entry name" value="DUF5613"/>
</dbReference>
<evidence type="ECO:0000259" key="1">
    <source>
        <dbReference type="PROSITE" id="PS51186"/>
    </source>
</evidence>
<dbReference type="RefSeq" id="WP_343841965.1">
    <property type="nucleotide sequence ID" value="NZ_BAAADO010000005.1"/>
</dbReference>